<feature type="transmembrane region" description="Helical" evidence="9">
    <location>
        <begin position="20"/>
        <end position="44"/>
    </location>
</feature>
<feature type="transmembrane region" description="Helical" evidence="9">
    <location>
        <begin position="64"/>
        <end position="88"/>
    </location>
</feature>
<feature type="transmembrane region" description="Helical" evidence="9">
    <location>
        <begin position="355"/>
        <end position="375"/>
    </location>
</feature>
<dbReference type="GO" id="GO:0015920">
    <property type="term" value="P:lipopolysaccharide transport"/>
    <property type="evidence" value="ECO:0007669"/>
    <property type="project" value="TreeGrafter"/>
</dbReference>
<evidence type="ECO:0000256" key="5">
    <source>
        <dbReference type="ARBA" id="ARBA00022692"/>
    </source>
</evidence>
<comment type="similarity">
    <text evidence="3">Belongs to the LptF/LptG family.</text>
</comment>
<keyword evidence="4" id="KW-1003">Cell membrane</keyword>
<keyword evidence="7 9" id="KW-0472">Membrane</keyword>
<evidence type="ECO:0000256" key="3">
    <source>
        <dbReference type="ARBA" id="ARBA00007725"/>
    </source>
</evidence>
<dbReference type="NCBIfam" id="TIGR04408">
    <property type="entry name" value="LptG_lptG"/>
    <property type="match status" value="1"/>
</dbReference>
<evidence type="ECO:0000256" key="7">
    <source>
        <dbReference type="ARBA" id="ARBA00023136"/>
    </source>
</evidence>
<feature type="transmembrane region" description="Helical" evidence="9">
    <location>
        <begin position="297"/>
        <end position="315"/>
    </location>
</feature>
<accession>A0A1N6DUP5</accession>
<proteinExistence type="inferred from homology"/>
<dbReference type="InterPro" id="IPR030923">
    <property type="entry name" value="LptG"/>
</dbReference>
<feature type="transmembrane region" description="Helical" evidence="9">
    <location>
        <begin position="109"/>
        <end position="129"/>
    </location>
</feature>
<sequence>MNLRAVWTLNRIERYLGRTVVAYTLGVLAVLLVVLGFVELSIQLGKLNDSYTLEKGVLYTLLKLPVYGYEVFPVALLIGALMGLGALANRSELIVIRAAGWPVWRIFAGVLKSVLLFALVMVALGEWVAPPSEALAKKLRAEALHKDYSIGSDNGVWLRQRLGGKPAMVHVRTVVNAQLLAGVELFVMEKNRLARYVAAPRARWDAEKGAWRLERAKSRQITAQNRLVDGTLQPAFSVRSEKVGDPLVPLVLEPETLTVLQVDTRYMGIRDLMGYIDFLHANGLDVRPYQLALARKLSLPLTLLAMLAIVFPLVFGSIRQVSMGQRIFVGVLIGLGFHFANQLLGNLALAYGLPIWLGAVAPSLILLALAMWGFARLDRPWKQRRKLA</sequence>
<dbReference type="Proteomes" id="UP000198461">
    <property type="component" value="Unassembled WGS sequence"/>
</dbReference>
<evidence type="ECO:0000256" key="4">
    <source>
        <dbReference type="ARBA" id="ARBA00022475"/>
    </source>
</evidence>
<dbReference type="OrthoDB" id="9776227at2"/>
<dbReference type="GO" id="GO:0055085">
    <property type="term" value="P:transmembrane transport"/>
    <property type="evidence" value="ECO:0007669"/>
    <property type="project" value="InterPro"/>
</dbReference>
<dbReference type="GO" id="GO:0043190">
    <property type="term" value="C:ATP-binding cassette (ABC) transporter complex"/>
    <property type="evidence" value="ECO:0007669"/>
    <property type="project" value="InterPro"/>
</dbReference>
<dbReference type="AlphaFoldDB" id="A0A1N6DUP5"/>
<comment type="function">
    <text evidence="1">Part of the ABC transporter complex LptBFG involved in the translocation of lipopolysaccharide (LPS) from the inner membrane to the outer membrane.</text>
</comment>
<organism evidence="10 11">
    <name type="scientific">Sulfurivirga caldicuralii</name>
    <dbReference type="NCBI Taxonomy" id="364032"/>
    <lineage>
        <taxon>Bacteria</taxon>
        <taxon>Pseudomonadati</taxon>
        <taxon>Pseudomonadota</taxon>
        <taxon>Gammaproteobacteria</taxon>
        <taxon>Thiotrichales</taxon>
        <taxon>Piscirickettsiaceae</taxon>
        <taxon>Sulfurivirga</taxon>
    </lineage>
</organism>
<evidence type="ECO:0000313" key="11">
    <source>
        <dbReference type="Proteomes" id="UP000198461"/>
    </source>
</evidence>
<dbReference type="RefSeq" id="WP_084188189.1">
    <property type="nucleotide sequence ID" value="NZ_FSRE01000001.1"/>
</dbReference>
<keyword evidence="5 9" id="KW-0812">Transmembrane</keyword>
<evidence type="ECO:0000256" key="2">
    <source>
        <dbReference type="ARBA" id="ARBA00004651"/>
    </source>
</evidence>
<name>A0A1N6DUP5_9GAMM</name>
<keyword evidence="11" id="KW-1185">Reference proteome</keyword>
<keyword evidence="6 9" id="KW-1133">Transmembrane helix</keyword>
<comment type="subunit">
    <text evidence="8">Component of the lipopolysaccharide transport and assembly complex. The LptBFG transporter is composed of two ATP-binding proteins (LptB) and two transmembrane proteins (LptF and LptG).</text>
</comment>
<dbReference type="PANTHER" id="PTHR33529">
    <property type="entry name" value="SLR0882 PROTEIN-RELATED"/>
    <property type="match status" value="1"/>
</dbReference>
<evidence type="ECO:0000256" key="9">
    <source>
        <dbReference type="SAM" id="Phobius"/>
    </source>
</evidence>
<evidence type="ECO:0000256" key="1">
    <source>
        <dbReference type="ARBA" id="ARBA00002265"/>
    </source>
</evidence>
<dbReference type="InterPro" id="IPR005495">
    <property type="entry name" value="LptG/LptF_permease"/>
</dbReference>
<dbReference type="Pfam" id="PF03739">
    <property type="entry name" value="LptF_LptG"/>
    <property type="match status" value="1"/>
</dbReference>
<reference evidence="10 11" key="1">
    <citation type="submission" date="2016-11" db="EMBL/GenBank/DDBJ databases">
        <authorList>
            <person name="Jaros S."/>
            <person name="Januszkiewicz K."/>
            <person name="Wedrychowicz H."/>
        </authorList>
    </citation>
    <scope>NUCLEOTIDE SEQUENCE [LARGE SCALE GENOMIC DNA]</scope>
    <source>
        <strain evidence="10 11">DSM 17737</strain>
    </source>
</reference>
<feature type="transmembrane region" description="Helical" evidence="9">
    <location>
        <begin position="327"/>
        <end position="349"/>
    </location>
</feature>
<evidence type="ECO:0000256" key="8">
    <source>
        <dbReference type="ARBA" id="ARBA00026081"/>
    </source>
</evidence>
<evidence type="ECO:0000256" key="6">
    <source>
        <dbReference type="ARBA" id="ARBA00022989"/>
    </source>
</evidence>
<dbReference type="PANTHER" id="PTHR33529:SF2">
    <property type="entry name" value="LIPOPOLYSACCHARIDE EXPORT SYSTEM PERMEASE PROTEIN LPTG"/>
    <property type="match status" value="1"/>
</dbReference>
<gene>
    <name evidence="10" type="ORF">SAMN05443662_0422</name>
</gene>
<dbReference type="STRING" id="364032.SAMN05443662_0422"/>
<comment type="subcellular location">
    <subcellularLocation>
        <location evidence="2">Cell membrane</location>
        <topology evidence="2">Multi-pass membrane protein</topology>
    </subcellularLocation>
</comment>
<dbReference type="EMBL" id="FSRE01000001">
    <property type="protein sequence ID" value="SIN74433.1"/>
    <property type="molecule type" value="Genomic_DNA"/>
</dbReference>
<evidence type="ECO:0000313" key="10">
    <source>
        <dbReference type="EMBL" id="SIN74433.1"/>
    </source>
</evidence>
<protein>
    <submittedName>
        <fullName evidence="10">Lipopolysaccharide export system permease protein</fullName>
    </submittedName>
</protein>